<dbReference type="PANTHER" id="PTHR11096">
    <property type="entry name" value="RNA 3' TERMINAL PHOSPHATE CYCLASE"/>
    <property type="match status" value="1"/>
</dbReference>
<dbReference type="Pfam" id="PF05189">
    <property type="entry name" value="RTC_insert"/>
    <property type="match status" value="1"/>
</dbReference>
<evidence type="ECO:0000313" key="9">
    <source>
        <dbReference type="Proteomes" id="UP000010798"/>
    </source>
</evidence>
<dbReference type="HOGENOM" id="CLU_027882_0_0_0"/>
<dbReference type="InterPro" id="IPR013791">
    <property type="entry name" value="RNA3'-term_phos_cycl_insert"/>
</dbReference>
<dbReference type="STRING" id="886293.Sinac_0456"/>
<dbReference type="InterPro" id="IPR000228">
    <property type="entry name" value="RNA3'_term_phos_cyc"/>
</dbReference>
<dbReference type="GO" id="GO:0006396">
    <property type="term" value="P:RNA processing"/>
    <property type="evidence" value="ECO:0007669"/>
    <property type="project" value="UniProtKB-UniRule"/>
</dbReference>
<dbReference type="SUPFAM" id="SSF55205">
    <property type="entry name" value="EPT/RTPC-like"/>
    <property type="match status" value="1"/>
</dbReference>
<sequence>MDWQALKTVWGKKGPAESRRRWVMHGGHERVAAPHRLPDEETQFRTEEPRVISSRLITLDGSQGEGGGQILRTALTLSILTGRSFRIVKIRANRDKPGLRPQHLKAVESAALLAGAEVVGASIGSRDLTFRPAPYTPRDLQIDIGTAGSTALVLQTLHLPLALRAEQPIRVTLTGGTFNTAAPSFPFLETTWRAHLARLGSPMALAMPSGGFYPRGGGQLDAWIEPATLRPLTLTERGQLTRIQGIAGVANLRPEIARRMRDQAEARLAERGLSAEIELVDWPSLGQGAAISLSATYGQDGIPATFVGLGERGKPAEVVADEAVAELLAFHDAEEGAVDPHSADQILVPLALAPGRSEYTVATVTEHLLTNVATIRAFLDREIKVEIEGAVGEAPGRVIIA</sequence>
<dbReference type="GO" id="GO:0000166">
    <property type="term" value="F:nucleotide binding"/>
    <property type="evidence" value="ECO:0007669"/>
    <property type="project" value="UniProtKB-KW"/>
</dbReference>
<feature type="domain" description="RNA 3'-terminal phosphate cyclase insert" evidence="7">
    <location>
        <begin position="235"/>
        <end position="331"/>
    </location>
</feature>
<evidence type="ECO:0000256" key="2">
    <source>
        <dbReference type="ARBA" id="ARBA00022598"/>
    </source>
</evidence>
<gene>
    <name evidence="8" type="ordered locus">Sinac_0456</name>
</gene>
<dbReference type="AlphaFoldDB" id="L0D8E7"/>
<comment type="similarity">
    <text evidence="1">Belongs to the RNA 3'-terminal cyclase family. Type 1 subfamily.</text>
</comment>
<dbReference type="InterPro" id="IPR017770">
    <property type="entry name" value="RNA3'_term_phos_cyc_type_1"/>
</dbReference>
<comment type="catalytic activity">
    <reaction evidence="4">
        <text>a 3'-end 3'-phospho-ribonucleotide-RNA + ATP = a 3'-end 2',3'-cyclophospho-ribonucleotide-RNA + AMP + diphosphate</text>
        <dbReference type="Rhea" id="RHEA:23976"/>
        <dbReference type="Rhea" id="RHEA-COMP:10463"/>
        <dbReference type="Rhea" id="RHEA-COMP:10464"/>
        <dbReference type="ChEBI" id="CHEBI:30616"/>
        <dbReference type="ChEBI" id="CHEBI:33019"/>
        <dbReference type="ChEBI" id="CHEBI:83062"/>
        <dbReference type="ChEBI" id="CHEBI:83064"/>
        <dbReference type="ChEBI" id="CHEBI:456215"/>
        <dbReference type="EC" id="6.5.1.4"/>
    </reaction>
</comment>
<dbReference type="Gene3D" id="3.65.10.20">
    <property type="entry name" value="RNA 3'-terminal phosphate cyclase domain"/>
    <property type="match status" value="1"/>
</dbReference>
<dbReference type="Proteomes" id="UP000010798">
    <property type="component" value="Chromosome"/>
</dbReference>
<accession>L0D8E7</accession>
<proteinExistence type="inferred from homology"/>
<evidence type="ECO:0000256" key="1">
    <source>
        <dbReference type="ARBA" id="ARBA00009206"/>
    </source>
</evidence>
<feature type="domain" description="RNA 3'-terminal phosphate cyclase" evidence="6">
    <location>
        <begin position="64"/>
        <end position="385"/>
    </location>
</feature>
<dbReference type="EMBL" id="CP003364">
    <property type="protein sequence ID" value="AGA24891.1"/>
    <property type="molecule type" value="Genomic_DNA"/>
</dbReference>
<dbReference type="InterPro" id="IPR037136">
    <property type="entry name" value="RNA3'_phos_cyclase_dom_sf"/>
</dbReference>
<dbReference type="Pfam" id="PF01137">
    <property type="entry name" value="RTC"/>
    <property type="match status" value="1"/>
</dbReference>
<dbReference type="PIRSF" id="PIRSF005378">
    <property type="entry name" value="RNA3'_term_phos_cycl_euk"/>
    <property type="match status" value="1"/>
</dbReference>
<dbReference type="KEGG" id="saci:Sinac_0456"/>
<dbReference type="Gene3D" id="3.30.360.20">
    <property type="entry name" value="RNA 3'-terminal phosphate cyclase, insert domain"/>
    <property type="match status" value="1"/>
</dbReference>
<dbReference type="InterPro" id="IPR036553">
    <property type="entry name" value="RPTC_insert"/>
</dbReference>
<keyword evidence="2" id="KW-0436">Ligase</keyword>
<dbReference type="SUPFAM" id="SSF52913">
    <property type="entry name" value="RNA 3'-terminal phosphate cyclase, RPTC, insert domain"/>
    <property type="match status" value="1"/>
</dbReference>
<evidence type="ECO:0000256" key="3">
    <source>
        <dbReference type="ARBA" id="ARBA00022741"/>
    </source>
</evidence>
<dbReference type="EC" id="6.5.1.4" evidence="5"/>
<keyword evidence="9" id="KW-1185">Reference proteome</keyword>
<dbReference type="InterPro" id="IPR013792">
    <property type="entry name" value="RNA3'P_cycl/enolpyr_Trfase_a/b"/>
</dbReference>
<reference evidence="8 9" key="1">
    <citation type="submission" date="2012-02" db="EMBL/GenBank/DDBJ databases">
        <title>Complete sequence of chromosome of Singulisphaera acidiphila DSM 18658.</title>
        <authorList>
            <consortium name="US DOE Joint Genome Institute (JGI-PGF)"/>
            <person name="Lucas S."/>
            <person name="Copeland A."/>
            <person name="Lapidus A."/>
            <person name="Glavina del Rio T."/>
            <person name="Dalin E."/>
            <person name="Tice H."/>
            <person name="Bruce D."/>
            <person name="Goodwin L."/>
            <person name="Pitluck S."/>
            <person name="Peters L."/>
            <person name="Ovchinnikova G."/>
            <person name="Chertkov O."/>
            <person name="Kyrpides N."/>
            <person name="Mavromatis K."/>
            <person name="Ivanova N."/>
            <person name="Brettin T."/>
            <person name="Detter J.C."/>
            <person name="Han C."/>
            <person name="Larimer F."/>
            <person name="Land M."/>
            <person name="Hauser L."/>
            <person name="Markowitz V."/>
            <person name="Cheng J.-F."/>
            <person name="Hugenholtz P."/>
            <person name="Woyke T."/>
            <person name="Wu D."/>
            <person name="Tindall B."/>
            <person name="Pomrenke H."/>
            <person name="Brambilla E."/>
            <person name="Klenk H.-P."/>
            <person name="Eisen J.A."/>
        </authorList>
    </citation>
    <scope>NUCLEOTIDE SEQUENCE [LARGE SCALE GENOMIC DNA]</scope>
    <source>
        <strain evidence="9">ATCC BAA-1392 / DSM 18658 / VKM B-2454 / MOB10</strain>
    </source>
</reference>
<dbReference type="InterPro" id="IPR023797">
    <property type="entry name" value="RNA3'_phos_cyclase_dom"/>
</dbReference>
<evidence type="ECO:0000313" key="8">
    <source>
        <dbReference type="EMBL" id="AGA24891.1"/>
    </source>
</evidence>
<evidence type="ECO:0000256" key="5">
    <source>
        <dbReference type="NCBIfam" id="TIGR03399"/>
    </source>
</evidence>
<evidence type="ECO:0000259" key="6">
    <source>
        <dbReference type="Pfam" id="PF01137"/>
    </source>
</evidence>
<protein>
    <recommendedName>
        <fullName evidence="5">RNA 3'-terminal phosphate cyclase</fullName>
        <ecNumber evidence="5">6.5.1.4</ecNumber>
    </recommendedName>
</protein>
<evidence type="ECO:0000256" key="4">
    <source>
        <dbReference type="ARBA" id="ARBA00024481"/>
    </source>
</evidence>
<dbReference type="eggNOG" id="COG0430">
    <property type="taxonomic scope" value="Bacteria"/>
</dbReference>
<organism evidence="8 9">
    <name type="scientific">Singulisphaera acidiphila (strain ATCC BAA-1392 / DSM 18658 / VKM B-2454 / MOB10)</name>
    <dbReference type="NCBI Taxonomy" id="886293"/>
    <lineage>
        <taxon>Bacteria</taxon>
        <taxon>Pseudomonadati</taxon>
        <taxon>Planctomycetota</taxon>
        <taxon>Planctomycetia</taxon>
        <taxon>Isosphaerales</taxon>
        <taxon>Isosphaeraceae</taxon>
        <taxon>Singulisphaera</taxon>
    </lineage>
</organism>
<evidence type="ECO:0000259" key="7">
    <source>
        <dbReference type="Pfam" id="PF05189"/>
    </source>
</evidence>
<name>L0D8E7_SINAD</name>
<dbReference type="PANTHER" id="PTHR11096:SF0">
    <property type="entry name" value="RNA 3'-TERMINAL PHOSPHATE CYCLASE"/>
    <property type="match status" value="1"/>
</dbReference>
<dbReference type="NCBIfam" id="TIGR03399">
    <property type="entry name" value="RNA_3prim_cycl"/>
    <property type="match status" value="1"/>
</dbReference>
<dbReference type="GO" id="GO:0003963">
    <property type="term" value="F:RNA-3'-phosphate cyclase activity"/>
    <property type="evidence" value="ECO:0007669"/>
    <property type="project" value="UniProtKB-UniRule"/>
</dbReference>
<keyword evidence="3" id="KW-0547">Nucleotide-binding</keyword>
<dbReference type="RefSeq" id="WP_015244076.1">
    <property type="nucleotide sequence ID" value="NC_019892.1"/>
</dbReference>